<proteinExistence type="predicted"/>
<feature type="chain" id="PRO_5042952941" description="Mid2 domain-containing protein" evidence="3">
    <location>
        <begin position="23"/>
        <end position="268"/>
    </location>
</feature>
<organism evidence="5 6">
    <name type="scientific">Rhypophila decipiens</name>
    <dbReference type="NCBI Taxonomy" id="261697"/>
    <lineage>
        <taxon>Eukaryota</taxon>
        <taxon>Fungi</taxon>
        <taxon>Dikarya</taxon>
        <taxon>Ascomycota</taxon>
        <taxon>Pezizomycotina</taxon>
        <taxon>Sordariomycetes</taxon>
        <taxon>Sordariomycetidae</taxon>
        <taxon>Sordariales</taxon>
        <taxon>Naviculisporaceae</taxon>
        <taxon>Rhypophila</taxon>
    </lineage>
</organism>
<dbReference type="Pfam" id="PF04478">
    <property type="entry name" value="Mid2"/>
    <property type="match status" value="1"/>
</dbReference>
<feature type="domain" description="Mid2" evidence="4">
    <location>
        <begin position="161"/>
        <end position="211"/>
    </location>
</feature>
<evidence type="ECO:0000256" key="2">
    <source>
        <dbReference type="SAM" id="Phobius"/>
    </source>
</evidence>
<dbReference type="AlphaFoldDB" id="A0AAN7B8C4"/>
<dbReference type="PRINTS" id="PR01217">
    <property type="entry name" value="PRICHEXTENSN"/>
</dbReference>
<reference evidence="5" key="1">
    <citation type="journal article" date="2023" name="Mol. Phylogenet. Evol.">
        <title>Genome-scale phylogeny and comparative genomics of the fungal order Sordariales.</title>
        <authorList>
            <person name="Hensen N."/>
            <person name="Bonometti L."/>
            <person name="Westerberg I."/>
            <person name="Brannstrom I.O."/>
            <person name="Guillou S."/>
            <person name="Cros-Aarteil S."/>
            <person name="Calhoun S."/>
            <person name="Haridas S."/>
            <person name="Kuo A."/>
            <person name="Mondo S."/>
            <person name="Pangilinan J."/>
            <person name="Riley R."/>
            <person name="LaButti K."/>
            <person name="Andreopoulos B."/>
            <person name="Lipzen A."/>
            <person name="Chen C."/>
            <person name="Yan M."/>
            <person name="Daum C."/>
            <person name="Ng V."/>
            <person name="Clum A."/>
            <person name="Steindorff A."/>
            <person name="Ohm R.A."/>
            <person name="Martin F."/>
            <person name="Silar P."/>
            <person name="Natvig D.O."/>
            <person name="Lalanne C."/>
            <person name="Gautier V."/>
            <person name="Ament-Velasquez S.L."/>
            <person name="Kruys A."/>
            <person name="Hutchinson M.I."/>
            <person name="Powell A.J."/>
            <person name="Barry K."/>
            <person name="Miller A.N."/>
            <person name="Grigoriev I.V."/>
            <person name="Debuchy R."/>
            <person name="Gladieux P."/>
            <person name="Hiltunen Thoren M."/>
            <person name="Johannesson H."/>
        </authorList>
    </citation>
    <scope>NUCLEOTIDE SEQUENCE</scope>
    <source>
        <strain evidence="5">PSN293</strain>
    </source>
</reference>
<feature type="signal peptide" evidence="3">
    <location>
        <begin position="1"/>
        <end position="22"/>
    </location>
</feature>
<accession>A0AAN7B8C4</accession>
<dbReference type="EMBL" id="MU858099">
    <property type="protein sequence ID" value="KAK4214089.1"/>
    <property type="molecule type" value="Genomic_DNA"/>
</dbReference>
<feature type="compositionally biased region" description="Pro residues" evidence="1">
    <location>
        <begin position="122"/>
        <end position="136"/>
    </location>
</feature>
<feature type="transmembrane region" description="Helical" evidence="2">
    <location>
        <begin position="192"/>
        <end position="213"/>
    </location>
</feature>
<keyword evidence="2" id="KW-1133">Transmembrane helix</keyword>
<reference evidence="5" key="2">
    <citation type="submission" date="2023-05" db="EMBL/GenBank/DDBJ databases">
        <authorList>
            <consortium name="Lawrence Berkeley National Laboratory"/>
            <person name="Steindorff A."/>
            <person name="Hensen N."/>
            <person name="Bonometti L."/>
            <person name="Westerberg I."/>
            <person name="Brannstrom I.O."/>
            <person name="Guillou S."/>
            <person name="Cros-Aarteil S."/>
            <person name="Calhoun S."/>
            <person name="Haridas S."/>
            <person name="Kuo A."/>
            <person name="Mondo S."/>
            <person name="Pangilinan J."/>
            <person name="Riley R."/>
            <person name="Labutti K."/>
            <person name="Andreopoulos B."/>
            <person name="Lipzen A."/>
            <person name="Chen C."/>
            <person name="Yanf M."/>
            <person name="Daum C."/>
            <person name="Ng V."/>
            <person name="Clum A."/>
            <person name="Ohm R."/>
            <person name="Martin F."/>
            <person name="Silar P."/>
            <person name="Natvig D."/>
            <person name="Lalanne C."/>
            <person name="Gautier V."/>
            <person name="Ament-Velasquez S.L."/>
            <person name="Kruys A."/>
            <person name="Hutchinson M.I."/>
            <person name="Powell A.J."/>
            <person name="Barry K."/>
            <person name="Miller A.N."/>
            <person name="Grigoriev I.V."/>
            <person name="Debuchy R."/>
            <person name="Gladieux P."/>
            <person name="Thoren M.H."/>
            <person name="Johannesson H."/>
        </authorList>
    </citation>
    <scope>NUCLEOTIDE SEQUENCE</scope>
    <source>
        <strain evidence="5">PSN293</strain>
    </source>
</reference>
<sequence>MHSKRFLDLLVIGLSALSLAEATFVPARVDVRNVKAIQQRQEADDTPTPAATNSDTKTPAPSPIPSSTPPPPEPSSEPPKPSEPTTPPPQSPTKTTPPPQPTPTSDKPNPTPTTPNQEPPEETTPPAPNQPSPEPPKSSTVKTITVFSTKTNSDGSQSTIASEILTTQPAGLADNSNNNSGSGMTETTRNTVIGVVVGIGGAIVLIGLAFVAWRIWGRKKNQDEGLMDYTTPNDGKSEVGGSMSGRTPFQSTLESYHAPTHVNQAANF</sequence>
<comment type="caution">
    <text evidence="5">The sequence shown here is derived from an EMBL/GenBank/DDBJ whole genome shotgun (WGS) entry which is preliminary data.</text>
</comment>
<evidence type="ECO:0000256" key="1">
    <source>
        <dbReference type="SAM" id="MobiDB-lite"/>
    </source>
</evidence>
<keyword evidence="2" id="KW-0812">Transmembrane</keyword>
<evidence type="ECO:0000313" key="6">
    <source>
        <dbReference type="Proteomes" id="UP001301769"/>
    </source>
</evidence>
<protein>
    <recommendedName>
        <fullName evidence="4">Mid2 domain-containing protein</fullName>
    </recommendedName>
</protein>
<gene>
    <name evidence="5" type="ORF">QBC37DRAFT_160221</name>
</gene>
<keyword evidence="3" id="KW-0732">Signal</keyword>
<dbReference type="Proteomes" id="UP001301769">
    <property type="component" value="Unassembled WGS sequence"/>
</dbReference>
<evidence type="ECO:0000259" key="4">
    <source>
        <dbReference type="Pfam" id="PF04478"/>
    </source>
</evidence>
<keyword evidence="2" id="KW-0472">Membrane</keyword>
<name>A0AAN7B8C4_9PEZI</name>
<feature type="compositionally biased region" description="Pro residues" evidence="1">
    <location>
        <begin position="60"/>
        <end position="102"/>
    </location>
</feature>
<evidence type="ECO:0000256" key="3">
    <source>
        <dbReference type="SAM" id="SignalP"/>
    </source>
</evidence>
<keyword evidence="6" id="KW-1185">Reference proteome</keyword>
<evidence type="ECO:0000313" key="5">
    <source>
        <dbReference type="EMBL" id="KAK4214089.1"/>
    </source>
</evidence>
<dbReference type="InterPro" id="IPR007567">
    <property type="entry name" value="Mid2_dom"/>
</dbReference>
<feature type="region of interest" description="Disordered" evidence="1">
    <location>
        <begin position="38"/>
        <end position="141"/>
    </location>
</feature>